<organism evidence="1">
    <name type="scientific">Myoviridae sp. ctfJc17</name>
    <dbReference type="NCBI Taxonomy" id="2827612"/>
    <lineage>
        <taxon>Viruses</taxon>
        <taxon>Duplodnaviria</taxon>
        <taxon>Heunggongvirae</taxon>
        <taxon>Uroviricota</taxon>
        <taxon>Caudoviricetes</taxon>
    </lineage>
</organism>
<evidence type="ECO:0000313" key="1">
    <source>
        <dbReference type="EMBL" id="DAD72399.1"/>
    </source>
</evidence>
<sequence length="126" mass="15091">METTTSKPSIQNLEEVLKRFINNKNTFSLTEEENENLKDNLFELLSKLYDNYRLACIDINQIWLYETCYYTFTFESLVTVDRLRENIIATGCIRFMQNFTDGDGIFISFTKLDKNYWVYQLNFRIS</sequence>
<dbReference type="EMBL" id="BK015898">
    <property type="protein sequence ID" value="DAD72399.1"/>
    <property type="molecule type" value="Genomic_DNA"/>
</dbReference>
<name>A0A8S5LRC6_9CAUD</name>
<protein>
    <submittedName>
        <fullName evidence="1">Uncharacterized protein</fullName>
    </submittedName>
</protein>
<accession>A0A8S5LRC6</accession>
<proteinExistence type="predicted"/>
<reference evidence="1" key="1">
    <citation type="journal article" date="2021" name="Proc. Natl. Acad. Sci. U.S.A.">
        <title>A Catalog of Tens of Thousands of Viruses from Human Metagenomes Reveals Hidden Associations with Chronic Diseases.</title>
        <authorList>
            <person name="Tisza M.J."/>
            <person name="Buck C.B."/>
        </authorList>
    </citation>
    <scope>NUCLEOTIDE SEQUENCE</scope>
    <source>
        <strain evidence="1">CtfJc17</strain>
    </source>
</reference>